<evidence type="ECO:0000256" key="3">
    <source>
        <dbReference type="ARBA" id="ARBA00022676"/>
    </source>
</evidence>
<evidence type="ECO:0000313" key="10">
    <source>
        <dbReference type="EMBL" id="OHA18041.1"/>
    </source>
</evidence>
<keyword evidence="6 8" id="KW-1133">Transmembrane helix</keyword>
<evidence type="ECO:0000256" key="2">
    <source>
        <dbReference type="ARBA" id="ARBA00022475"/>
    </source>
</evidence>
<feature type="transmembrane region" description="Helical" evidence="8">
    <location>
        <begin position="108"/>
        <end position="128"/>
    </location>
</feature>
<proteinExistence type="predicted"/>
<feature type="transmembrane region" description="Helical" evidence="8">
    <location>
        <begin position="336"/>
        <end position="358"/>
    </location>
</feature>
<evidence type="ECO:0000256" key="5">
    <source>
        <dbReference type="ARBA" id="ARBA00022692"/>
    </source>
</evidence>
<feature type="transmembrane region" description="Helical" evidence="8">
    <location>
        <begin position="443"/>
        <end position="464"/>
    </location>
</feature>
<protein>
    <recommendedName>
        <fullName evidence="9">Glycosyltransferase RgtA/B/C/D-like domain-containing protein</fullName>
    </recommendedName>
</protein>
<sequence length="604" mass="68726">MRKYPFIAGVIITIASVVAVASAWRDSPIVDEIPHIGAGYSYTTGQTYQFNPEHPPLAKDLAGLAILPLGINSNFLANYNTAHPNIVNDQWNFGRALIYHSDVDPTTLIHLAKLPLILFFIFSGWLIYAWTRRTYNSRAALLAIFLFAFSPTIIAHSRFVATDVPALFGILLATYFFLRYLKEQSVVNFWLASVSFGVALLTKFSTFLLIPYFLILALIWAWSNHQTFFRPTIRLITRGTLVMIMGFIIIVGPIYQLHVFNYPPAQQKNDTETILNNYSIPVVASAIIWASDKPVLRPYAQWGLGLAMVSQRAEGGNRTYYLGQLSSTSFKSYFPVVYVLKEPIPFLVLLLGAVWLGWRTWRNGREPFKNKIRNHFPALAMLLWVFIYVATSINANLNIGIRHLIPIYGFIFILIAGQIEGLVSSIKYRVLSGRQSLISNTKYLILIGLLIWYFIEFISVYPSYLTYFNEFALLRPSWASDGQTGWISGGHNYVVDSNLDWGQDLWRLGDFVKQNNIQKIYLDYFGWAEQSFYLGNSFQWMHAGDFTSAEQFLKENPDGGWLGISASYYQEANVGPTKPYGWLENIKPTMVIGNSIFVFHITRP</sequence>
<dbReference type="GO" id="GO:0009103">
    <property type="term" value="P:lipopolysaccharide biosynthetic process"/>
    <property type="evidence" value="ECO:0007669"/>
    <property type="project" value="UniProtKB-ARBA"/>
</dbReference>
<dbReference type="GO" id="GO:0016763">
    <property type="term" value="F:pentosyltransferase activity"/>
    <property type="evidence" value="ECO:0007669"/>
    <property type="project" value="TreeGrafter"/>
</dbReference>
<feature type="transmembrane region" description="Helical" evidence="8">
    <location>
        <begin position="160"/>
        <end position="178"/>
    </location>
</feature>
<dbReference type="InterPro" id="IPR050297">
    <property type="entry name" value="LipidA_mod_glycosyltrf_83"/>
</dbReference>
<evidence type="ECO:0000256" key="7">
    <source>
        <dbReference type="ARBA" id="ARBA00023136"/>
    </source>
</evidence>
<dbReference type="AlphaFoldDB" id="A0A1G2M4U1"/>
<feature type="transmembrane region" description="Helical" evidence="8">
    <location>
        <begin position="235"/>
        <end position="255"/>
    </location>
</feature>
<feature type="transmembrane region" description="Helical" evidence="8">
    <location>
        <begin position="379"/>
        <end position="399"/>
    </location>
</feature>
<evidence type="ECO:0000313" key="11">
    <source>
        <dbReference type="Proteomes" id="UP000178873"/>
    </source>
</evidence>
<keyword evidence="5 8" id="KW-0812">Transmembrane</keyword>
<comment type="caution">
    <text evidence="10">The sequence shown here is derived from an EMBL/GenBank/DDBJ whole genome shotgun (WGS) entry which is preliminary data.</text>
</comment>
<accession>A0A1G2M4U1</accession>
<evidence type="ECO:0000256" key="4">
    <source>
        <dbReference type="ARBA" id="ARBA00022679"/>
    </source>
</evidence>
<keyword evidence="4" id="KW-0808">Transferase</keyword>
<evidence type="ECO:0000259" key="9">
    <source>
        <dbReference type="Pfam" id="PF13231"/>
    </source>
</evidence>
<evidence type="ECO:0000256" key="8">
    <source>
        <dbReference type="SAM" id="Phobius"/>
    </source>
</evidence>
<evidence type="ECO:0000256" key="6">
    <source>
        <dbReference type="ARBA" id="ARBA00022989"/>
    </source>
</evidence>
<evidence type="ECO:0000256" key="1">
    <source>
        <dbReference type="ARBA" id="ARBA00004651"/>
    </source>
</evidence>
<keyword evidence="7 8" id="KW-0472">Membrane</keyword>
<dbReference type="EMBL" id="MHRF01000009">
    <property type="protein sequence ID" value="OHA18041.1"/>
    <property type="molecule type" value="Genomic_DNA"/>
</dbReference>
<comment type="subcellular location">
    <subcellularLocation>
        <location evidence="1">Cell membrane</location>
        <topology evidence="1">Multi-pass membrane protein</topology>
    </subcellularLocation>
</comment>
<keyword evidence="3" id="KW-0328">Glycosyltransferase</keyword>
<keyword evidence="2" id="KW-1003">Cell membrane</keyword>
<gene>
    <name evidence="10" type="ORF">A2664_00460</name>
</gene>
<dbReference type="STRING" id="1802301.A2664_00460"/>
<feature type="transmembrane region" description="Helical" evidence="8">
    <location>
        <begin position="405"/>
        <end position="423"/>
    </location>
</feature>
<reference evidence="10 11" key="1">
    <citation type="journal article" date="2016" name="Nat. Commun.">
        <title>Thousands of microbial genomes shed light on interconnected biogeochemical processes in an aquifer system.</title>
        <authorList>
            <person name="Anantharaman K."/>
            <person name="Brown C.T."/>
            <person name="Hug L.A."/>
            <person name="Sharon I."/>
            <person name="Castelle C.J."/>
            <person name="Probst A.J."/>
            <person name="Thomas B.C."/>
            <person name="Singh A."/>
            <person name="Wilkins M.J."/>
            <person name="Karaoz U."/>
            <person name="Brodie E.L."/>
            <person name="Williams K.H."/>
            <person name="Hubbard S.S."/>
            <person name="Banfield J.F."/>
        </authorList>
    </citation>
    <scope>NUCLEOTIDE SEQUENCE [LARGE SCALE GENOMIC DNA]</scope>
</reference>
<feature type="transmembrane region" description="Helical" evidence="8">
    <location>
        <begin position="185"/>
        <end position="201"/>
    </location>
</feature>
<feature type="transmembrane region" description="Helical" evidence="8">
    <location>
        <begin position="135"/>
        <end position="154"/>
    </location>
</feature>
<feature type="transmembrane region" description="Helical" evidence="8">
    <location>
        <begin position="207"/>
        <end position="223"/>
    </location>
</feature>
<dbReference type="InterPro" id="IPR038731">
    <property type="entry name" value="RgtA/B/C-like"/>
</dbReference>
<dbReference type="PANTHER" id="PTHR33908:SF11">
    <property type="entry name" value="MEMBRANE PROTEIN"/>
    <property type="match status" value="1"/>
</dbReference>
<dbReference type="Pfam" id="PF13231">
    <property type="entry name" value="PMT_2"/>
    <property type="match status" value="1"/>
</dbReference>
<dbReference type="Proteomes" id="UP000178873">
    <property type="component" value="Unassembled WGS sequence"/>
</dbReference>
<dbReference type="GO" id="GO:0005886">
    <property type="term" value="C:plasma membrane"/>
    <property type="evidence" value="ECO:0007669"/>
    <property type="project" value="UniProtKB-SubCell"/>
</dbReference>
<organism evidence="10 11">
    <name type="scientific">Candidatus Taylorbacteria bacterium RIFCSPHIGHO2_01_FULL_46_22b</name>
    <dbReference type="NCBI Taxonomy" id="1802301"/>
    <lineage>
        <taxon>Bacteria</taxon>
        <taxon>Candidatus Tayloriibacteriota</taxon>
    </lineage>
</organism>
<name>A0A1G2M4U1_9BACT</name>
<dbReference type="PANTHER" id="PTHR33908">
    <property type="entry name" value="MANNOSYLTRANSFERASE YKCB-RELATED"/>
    <property type="match status" value="1"/>
</dbReference>
<feature type="domain" description="Glycosyltransferase RgtA/B/C/D-like" evidence="9">
    <location>
        <begin position="114"/>
        <end position="245"/>
    </location>
</feature>